<keyword evidence="2" id="KW-0479">Metal-binding</keyword>
<dbReference type="GO" id="GO:0003677">
    <property type="term" value="F:DNA binding"/>
    <property type="evidence" value="ECO:0007669"/>
    <property type="project" value="UniProtKB-KW"/>
</dbReference>
<evidence type="ECO:0000256" key="2">
    <source>
        <dbReference type="ARBA" id="ARBA00022723"/>
    </source>
</evidence>
<dbReference type="PANTHER" id="PTHR47338:SF3">
    <property type="entry name" value="C6 FINGER DOMAIN TRANSCRIPTION FACTOR DBAA-RELATED"/>
    <property type="match status" value="1"/>
</dbReference>
<dbReference type="EMBL" id="VNKQ01000016">
    <property type="protein sequence ID" value="KAG0646227.1"/>
    <property type="molecule type" value="Genomic_DNA"/>
</dbReference>
<protein>
    <submittedName>
        <fullName evidence="8">Transcriptional activator</fullName>
    </submittedName>
</protein>
<dbReference type="Pfam" id="PF04082">
    <property type="entry name" value="Fungal_trans"/>
    <property type="match status" value="1"/>
</dbReference>
<evidence type="ECO:0000256" key="5">
    <source>
        <dbReference type="ARBA" id="ARBA00023163"/>
    </source>
</evidence>
<evidence type="ECO:0000256" key="4">
    <source>
        <dbReference type="ARBA" id="ARBA00023125"/>
    </source>
</evidence>
<name>A0A9P6SR13_9HELO</name>
<dbReference type="Proteomes" id="UP000785200">
    <property type="component" value="Unassembled WGS sequence"/>
</dbReference>
<dbReference type="AlphaFoldDB" id="A0A9P6SR13"/>
<dbReference type="GO" id="GO:0000981">
    <property type="term" value="F:DNA-binding transcription factor activity, RNA polymerase II-specific"/>
    <property type="evidence" value="ECO:0007669"/>
    <property type="project" value="InterPro"/>
</dbReference>
<reference evidence="8" key="1">
    <citation type="submission" date="2019-07" db="EMBL/GenBank/DDBJ databases">
        <title>Hyphodiscus hymeniophilus genome sequencing and assembly.</title>
        <authorList>
            <person name="Kramer G."/>
            <person name="Nodwell J."/>
        </authorList>
    </citation>
    <scope>NUCLEOTIDE SEQUENCE</scope>
    <source>
        <strain evidence="8">ATCC 34498</strain>
    </source>
</reference>
<keyword evidence="4" id="KW-0238">DNA-binding</keyword>
<gene>
    <name evidence="8" type="ORF">D0Z07_8186</name>
</gene>
<keyword evidence="5" id="KW-0804">Transcription</keyword>
<comment type="subcellular location">
    <subcellularLocation>
        <location evidence="1">Nucleus</location>
    </subcellularLocation>
</comment>
<keyword evidence="3" id="KW-0805">Transcription regulation</keyword>
<dbReference type="GO" id="GO:0005634">
    <property type="term" value="C:nucleus"/>
    <property type="evidence" value="ECO:0007669"/>
    <property type="project" value="UniProtKB-SubCell"/>
</dbReference>
<evidence type="ECO:0000313" key="9">
    <source>
        <dbReference type="Proteomes" id="UP000785200"/>
    </source>
</evidence>
<dbReference type="InterPro" id="IPR050815">
    <property type="entry name" value="TF_fung"/>
</dbReference>
<dbReference type="GO" id="GO:0008270">
    <property type="term" value="F:zinc ion binding"/>
    <property type="evidence" value="ECO:0007669"/>
    <property type="project" value="InterPro"/>
</dbReference>
<evidence type="ECO:0000256" key="1">
    <source>
        <dbReference type="ARBA" id="ARBA00004123"/>
    </source>
</evidence>
<dbReference type="CDD" id="cd12148">
    <property type="entry name" value="fungal_TF_MHR"/>
    <property type="match status" value="1"/>
</dbReference>
<evidence type="ECO:0000256" key="6">
    <source>
        <dbReference type="ARBA" id="ARBA00023242"/>
    </source>
</evidence>
<comment type="caution">
    <text evidence="8">The sequence shown here is derived from an EMBL/GenBank/DDBJ whole genome shotgun (WGS) entry which is preliminary data.</text>
</comment>
<proteinExistence type="predicted"/>
<organism evidence="8 9">
    <name type="scientific">Hyphodiscus hymeniophilus</name>
    <dbReference type="NCBI Taxonomy" id="353542"/>
    <lineage>
        <taxon>Eukaryota</taxon>
        <taxon>Fungi</taxon>
        <taxon>Dikarya</taxon>
        <taxon>Ascomycota</taxon>
        <taxon>Pezizomycotina</taxon>
        <taxon>Leotiomycetes</taxon>
        <taxon>Helotiales</taxon>
        <taxon>Hyphodiscaceae</taxon>
        <taxon>Hyphodiscus</taxon>
    </lineage>
</organism>
<sequence length="418" mass="48473">MECREQLYFDRVHPIVPMLDRSRYFAWSRNSETNEHQTTLQYAMWTLTMALSSQLDHMRDMLYMETRRKLEHSDHCQKDTGTIYIEEVQAWILIAYYEFLRCNYRRGWLSAGRIFRLIQLLRLHEIDRPRASVEPIAEDARVMEEKRRTFWVAYCLDRLVSLSNGFPLTLNEETICTLMPASESELSTTSSAQVCFLAEAMNNQGMNSLSPLAVCATMITTYGRALSHKQVSTFEQTYADHFSDFWMRHEWIDSVLTQMIESFSQNHPFVSVSDDPLTIFNFMITQATIISLCKAIEQLDEVQQQISIHNEYQARALHAAREIARLSRDIGFFKVSTHTIIAAGSHDTDYTRLILSCPSRFSSGLNGCFYIVASASTPSKEKQYNRETSLWNQISRPVWELCVACRRSTILLNFICNS</sequence>
<evidence type="ECO:0000256" key="3">
    <source>
        <dbReference type="ARBA" id="ARBA00023015"/>
    </source>
</evidence>
<dbReference type="SMART" id="SM00906">
    <property type="entry name" value="Fungal_trans"/>
    <property type="match status" value="1"/>
</dbReference>
<feature type="domain" description="Xylanolytic transcriptional activator regulatory" evidence="7">
    <location>
        <begin position="107"/>
        <end position="186"/>
    </location>
</feature>
<evidence type="ECO:0000259" key="7">
    <source>
        <dbReference type="SMART" id="SM00906"/>
    </source>
</evidence>
<dbReference type="OrthoDB" id="3533724at2759"/>
<dbReference type="PANTHER" id="PTHR47338">
    <property type="entry name" value="ZN(II)2CYS6 TRANSCRIPTION FACTOR (EUROFUNG)-RELATED"/>
    <property type="match status" value="1"/>
</dbReference>
<dbReference type="InterPro" id="IPR007219">
    <property type="entry name" value="XnlR_reg_dom"/>
</dbReference>
<keyword evidence="6" id="KW-0539">Nucleus</keyword>
<accession>A0A9P6SR13</accession>
<dbReference type="GO" id="GO:0006351">
    <property type="term" value="P:DNA-templated transcription"/>
    <property type="evidence" value="ECO:0007669"/>
    <property type="project" value="InterPro"/>
</dbReference>
<keyword evidence="9" id="KW-1185">Reference proteome</keyword>
<evidence type="ECO:0000313" key="8">
    <source>
        <dbReference type="EMBL" id="KAG0646227.1"/>
    </source>
</evidence>